<accession>A0A9P0G6S2</accession>
<dbReference type="AlphaFoldDB" id="A0A9P0G6S2"/>
<sequence>MKVKKRVFESDSSEADDIDEKLLCDHLPGSSETDICTISYTADNLTSIFGEQQSNFRNIKDDILQYVCGKRTEVINLRRKHHTISNLRVAPLLKKIPPSITYLYEEEKLEVLRREHFFWIQNTENFQTEVKPQKVPEVSQQNTFYRQNSEKSARPRKHLQQGKETFCSLKRSSFPKDRNHRL</sequence>
<dbReference type="Proteomes" id="UP001153636">
    <property type="component" value="Chromosome 1"/>
</dbReference>
<gene>
    <name evidence="2" type="ORF">PSYICH_LOCUS641</name>
</gene>
<reference evidence="2" key="1">
    <citation type="submission" date="2022-01" db="EMBL/GenBank/DDBJ databases">
        <authorList>
            <person name="King R."/>
        </authorList>
    </citation>
    <scope>NUCLEOTIDE SEQUENCE</scope>
</reference>
<evidence type="ECO:0000256" key="1">
    <source>
        <dbReference type="SAM" id="MobiDB-lite"/>
    </source>
</evidence>
<proteinExistence type="predicted"/>
<dbReference type="EMBL" id="OV651813">
    <property type="protein sequence ID" value="CAH1098945.1"/>
    <property type="molecule type" value="Genomic_DNA"/>
</dbReference>
<evidence type="ECO:0000313" key="3">
    <source>
        <dbReference type="Proteomes" id="UP001153636"/>
    </source>
</evidence>
<name>A0A9P0G6S2_9CUCU</name>
<dbReference type="OrthoDB" id="6716555at2759"/>
<protein>
    <submittedName>
        <fullName evidence="2">Uncharacterized protein</fullName>
    </submittedName>
</protein>
<keyword evidence="3" id="KW-1185">Reference proteome</keyword>
<feature type="region of interest" description="Disordered" evidence="1">
    <location>
        <begin position="140"/>
        <end position="162"/>
    </location>
</feature>
<evidence type="ECO:0000313" key="2">
    <source>
        <dbReference type="EMBL" id="CAH1098945.1"/>
    </source>
</evidence>
<organism evidence="2 3">
    <name type="scientific">Psylliodes chrysocephalus</name>
    <dbReference type="NCBI Taxonomy" id="3402493"/>
    <lineage>
        <taxon>Eukaryota</taxon>
        <taxon>Metazoa</taxon>
        <taxon>Ecdysozoa</taxon>
        <taxon>Arthropoda</taxon>
        <taxon>Hexapoda</taxon>
        <taxon>Insecta</taxon>
        <taxon>Pterygota</taxon>
        <taxon>Neoptera</taxon>
        <taxon>Endopterygota</taxon>
        <taxon>Coleoptera</taxon>
        <taxon>Polyphaga</taxon>
        <taxon>Cucujiformia</taxon>
        <taxon>Chrysomeloidea</taxon>
        <taxon>Chrysomelidae</taxon>
        <taxon>Galerucinae</taxon>
        <taxon>Alticini</taxon>
        <taxon>Psylliodes</taxon>
    </lineage>
</organism>